<evidence type="ECO:0000256" key="2">
    <source>
        <dbReference type="SAM" id="MobiDB-lite"/>
    </source>
</evidence>
<feature type="region of interest" description="Disordered" evidence="2">
    <location>
        <begin position="393"/>
        <end position="480"/>
    </location>
</feature>
<feature type="compositionally biased region" description="Polar residues" evidence="2">
    <location>
        <begin position="397"/>
        <end position="429"/>
    </location>
</feature>
<accession>A0ABQ5J0M1</accession>
<sequence>MVQPALYDGDEILKTHHVPVSVTSFEEDLKIAEITRQKMNEKMNDPITPTGIIEGERGFEQTKWCYLTEVIPFFNLLKEHFDEVQRSLVKEVRAMKAVFENIEAEVDQNVIDKKCGEIERKNLLITNENLIANCIAHDVFYTVTNSALTASRFHDLSNAYNVAMIRAIAHLNLQLKHQHLKENIENFKSNSSKDVPEFDAFFELGKRDDQIQGHKNTIRKLKAQISQLKANKSDEISTFDYKSQDSQNLHLIETVTALQEQLEHFKAKNEKVKQHYQELFNSIKIMRVKTIERTMSLQTKIENLNNQLKGKMPCVTSNVESPKVSVFEKYAIKVESIPLSQRNNRDVHHYYLNRLRDTLDTLREIVEEARMRNKQDKVIATTPLTRKKHVTFADPLETSSNNATNHVKHPTVQTTNVLIIHSTRVSNSTKARRSRSKSNKMNDKTLPANSVPKKKVEDHPKKNKSKLSKKNHVDSSTNVKQTWKPTGKVFTTVGYHWKPTGRIFPLGAQCPLTRNTKPKVVPVKQWKPTGRLIPLGGQCPLVRPTALNRGTMPADPQGNNTPVVQIVLWYLDSGCSKHMTGDRSRLRNFVKKFIGTVRFENDHFGAIIGYRDYVIGDSVISRVYYVEGLGHNLFSVGQFCDFDLEVAFRKHTCFVRD</sequence>
<protein>
    <recommendedName>
        <fullName evidence="3">Retrovirus-related Pol polyprotein from transposon TNT 1-94-like beta-barrel domain-containing protein</fullName>
    </recommendedName>
</protein>
<evidence type="ECO:0000313" key="5">
    <source>
        <dbReference type="Proteomes" id="UP001151760"/>
    </source>
</evidence>
<gene>
    <name evidence="4" type="ORF">Tco_1122472</name>
</gene>
<keyword evidence="1" id="KW-0175">Coiled coil</keyword>
<feature type="coiled-coil region" evidence="1">
    <location>
        <begin position="170"/>
        <end position="275"/>
    </location>
</feature>
<proteinExistence type="predicted"/>
<dbReference type="InterPro" id="IPR054722">
    <property type="entry name" value="PolX-like_BBD"/>
</dbReference>
<keyword evidence="5" id="KW-1185">Reference proteome</keyword>
<comment type="caution">
    <text evidence="4">The sequence shown here is derived from an EMBL/GenBank/DDBJ whole genome shotgun (WGS) entry which is preliminary data.</text>
</comment>
<feature type="domain" description="Retrovirus-related Pol polyprotein from transposon TNT 1-94-like beta-barrel" evidence="3">
    <location>
        <begin position="569"/>
        <end position="639"/>
    </location>
</feature>
<evidence type="ECO:0000259" key="3">
    <source>
        <dbReference type="Pfam" id="PF22936"/>
    </source>
</evidence>
<evidence type="ECO:0000313" key="4">
    <source>
        <dbReference type="EMBL" id="GJU06042.1"/>
    </source>
</evidence>
<organism evidence="4 5">
    <name type="scientific">Tanacetum coccineum</name>
    <dbReference type="NCBI Taxonomy" id="301880"/>
    <lineage>
        <taxon>Eukaryota</taxon>
        <taxon>Viridiplantae</taxon>
        <taxon>Streptophyta</taxon>
        <taxon>Embryophyta</taxon>
        <taxon>Tracheophyta</taxon>
        <taxon>Spermatophyta</taxon>
        <taxon>Magnoliopsida</taxon>
        <taxon>eudicotyledons</taxon>
        <taxon>Gunneridae</taxon>
        <taxon>Pentapetalae</taxon>
        <taxon>asterids</taxon>
        <taxon>campanulids</taxon>
        <taxon>Asterales</taxon>
        <taxon>Asteraceae</taxon>
        <taxon>Asteroideae</taxon>
        <taxon>Anthemideae</taxon>
        <taxon>Anthemidinae</taxon>
        <taxon>Tanacetum</taxon>
    </lineage>
</organism>
<reference evidence="4" key="1">
    <citation type="journal article" date="2022" name="Int. J. Mol. Sci.">
        <title>Draft Genome of Tanacetum Coccineum: Genomic Comparison of Closely Related Tanacetum-Family Plants.</title>
        <authorList>
            <person name="Yamashiro T."/>
            <person name="Shiraishi A."/>
            <person name="Nakayama K."/>
            <person name="Satake H."/>
        </authorList>
    </citation>
    <scope>NUCLEOTIDE SEQUENCE</scope>
</reference>
<dbReference type="Proteomes" id="UP001151760">
    <property type="component" value="Unassembled WGS sequence"/>
</dbReference>
<reference evidence="4" key="2">
    <citation type="submission" date="2022-01" db="EMBL/GenBank/DDBJ databases">
        <authorList>
            <person name="Yamashiro T."/>
            <person name="Shiraishi A."/>
            <person name="Satake H."/>
            <person name="Nakayama K."/>
        </authorList>
    </citation>
    <scope>NUCLEOTIDE SEQUENCE</scope>
</reference>
<dbReference type="Pfam" id="PF22936">
    <property type="entry name" value="Pol_BBD"/>
    <property type="match status" value="1"/>
</dbReference>
<feature type="compositionally biased region" description="Basic residues" evidence="2">
    <location>
        <begin position="461"/>
        <end position="470"/>
    </location>
</feature>
<name>A0ABQ5J0M1_9ASTR</name>
<evidence type="ECO:0000256" key="1">
    <source>
        <dbReference type="SAM" id="Coils"/>
    </source>
</evidence>
<dbReference type="EMBL" id="BQNB010021401">
    <property type="protein sequence ID" value="GJU06042.1"/>
    <property type="molecule type" value="Genomic_DNA"/>
</dbReference>